<dbReference type="WBParaSite" id="OFLC_0001484701-mRNA-1">
    <property type="protein sequence ID" value="OFLC_0001484701-mRNA-1"/>
    <property type="gene ID" value="OFLC_0001484701"/>
</dbReference>
<reference evidence="3" key="1">
    <citation type="submission" date="2016-06" db="UniProtKB">
        <authorList>
            <consortium name="WormBaseParasite"/>
        </authorList>
    </citation>
    <scope>IDENTIFICATION</scope>
</reference>
<gene>
    <name evidence="1" type="ORF">OFLC_LOCUS14836</name>
</gene>
<protein>
    <submittedName>
        <fullName evidence="1 3">Uncharacterized protein</fullName>
    </submittedName>
</protein>
<dbReference type="Proteomes" id="UP000267606">
    <property type="component" value="Unassembled WGS sequence"/>
</dbReference>
<evidence type="ECO:0000313" key="1">
    <source>
        <dbReference type="EMBL" id="VDP19131.1"/>
    </source>
</evidence>
<sequence>MVLAICSFTRSGETFAPSAVCYGNLSGTRWWFFRIDWFNRSAAVLH</sequence>
<evidence type="ECO:0000313" key="2">
    <source>
        <dbReference type="Proteomes" id="UP000267606"/>
    </source>
</evidence>
<dbReference type="AlphaFoldDB" id="A0A183I524"/>
<keyword evidence="2" id="KW-1185">Reference proteome</keyword>
<evidence type="ECO:0000313" key="3">
    <source>
        <dbReference type="WBParaSite" id="OFLC_0001484701-mRNA-1"/>
    </source>
</evidence>
<reference evidence="1 2" key="2">
    <citation type="submission" date="2018-11" db="EMBL/GenBank/DDBJ databases">
        <authorList>
            <consortium name="Pathogen Informatics"/>
        </authorList>
    </citation>
    <scope>NUCLEOTIDE SEQUENCE [LARGE SCALE GENOMIC DNA]</scope>
</reference>
<accession>A0A183I524</accession>
<proteinExistence type="predicted"/>
<organism evidence="3">
    <name type="scientific">Onchocerca flexuosa</name>
    <dbReference type="NCBI Taxonomy" id="387005"/>
    <lineage>
        <taxon>Eukaryota</taxon>
        <taxon>Metazoa</taxon>
        <taxon>Ecdysozoa</taxon>
        <taxon>Nematoda</taxon>
        <taxon>Chromadorea</taxon>
        <taxon>Rhabditida</taxon>
        <taxon>Spirurina</taxon>
        <taxon>Spiruromorpha</taxon>
        <taxon>Filarioidea</taxon>
        <taxon>Onchocercidae</taxon>
        <taxon>Onchocerca</taxon>
    </lineage>
</organism>
<name>A0A183I524_9BILA</name>
<dbReference type="EMBL" id="UZAJ01041266">
    <property type="protein sequence ID" value="VDP19131.1"/>
    <property type="molecule type" value="Genomic_DNA"/>
</dbReference>